<protein>
    <submittedName>
        <fullName evidence="1">Uncharacterized protein</fullName>
    </submittedName>
</protein>
<evidence type="ECO:0000313" key="1">
    <source>
        <dbReference type="EMBL" id="OGE47619.1"/>
    </source>
</evidence>
<dbReference type="AlphaFoldDB" id="A0A1F5L3V7"/>
<organism evidence="1 2">
    <name type="scientific">Penicillium arizonense</name>
    <dbReference type="NCBI Taxonomy" id="1835702"/>
    <lineage>
        <taxon>Eukaryota</taxon>
        <taxon>Fungi</taxon>
        <taxon>Dikarya</taxon>
        <taxon>Ascomycota</taxon>
        <taxon>Pezizomycotina</taxon>
        <taxon>Eurotiomycetes</taxon>
        <taxon>Eurotiomycetidae</taxon>
        <taxon>Eurotiales</taxon>
        <taxon>Aspergillaceae</taxon>
        <taxon>Penicillium</taxon>
    </lineage>
</organism>
<sequence>MPRVVSPNDTIGGALVLTLTRRLISLGRRDDVKDVAAIVSFALHPDAVPSRYIDRYRAFEECADS</sequence>
<dbReference type="RefSeq" id="XP_022483077.1">
    <property type="nucleotide sequence ID" value="XM_022637074.1"/>
</dbReference>
<dbReference type="EMBL" id="LXJU01000040">
    <property type="protein sequence ID" value="OGE47619.1"/>
    <property type="molecule type" value="Genomic_DNA"/>
</dbReference>
<accession>A0A1F5L3V7</accession>
<gene>
    <name evidence="1" type="ORF">PENARI_c040G05369</name>
</gene>
<dbReference type="GeneID" id="34581808"/>
<dbReference type="STRING" id="1835702.A0A1F5L3V7"/>
<keyword evidence="2" id="KW-1185">Reference proteome</keyword>
<proteinExistence type="predicted"/>
<name>A0A1F5L3V7_PENAI</name>
<evidence type="ECO:0000313" key="2">
    <source>
        <dbReference type="Proteomes" id="UP000177622"/>
    </source>
</evidence>
<comment type="caution">
    <text evidence="1">The sequence shown here is derived from an EMBL/GenBank/DDBJ whole genome shotgun (WGS) entry which is preliminary data.</text>
</comment>
<reference evidence="1 2" key="1">
    <citation type="journal article" date="2016" name="Sci. Rep.">
        <title>Penicillium arizonense, a new, genome sequenced fungal species, reveals a high chemical diversity in secreted metabolites.</title>
        <authorList>
            <person name="Grijseels S."/>
            <person name="Nielsen J.C."/>
            <person name="Randelovic M."/>
            <person name="Nielsen J."/>
            <person name="Nielsen K.F."/>
            <person name="Workman M."/>
            <person name="Frisvad J.C."/>
        </authorList>
    </citation>
    <scope>NUCLEOTIDE SEQUENCE [LARGE SCALE GENOMIC DNA]</scope>
    <source>
        <strain evidence="1 2">CBS 141311</strain>
    </source>
</reference>
<dbReference type="Proteomes" id="UP000177622">
    <property type="component" value="Unassembled WGS sequence"/>
</dbReference>
<dbReference type="OrthoDB" id="408631at2759"/>